<comment type="function">
    <text evidence="3">Essential component of the SCF (SKP1-CUL1-F-box protein) E3 ubiquitin ligase complexes, which mediate the ubiquitination and subsequent proteasomal degradation of target proteins.</text>
</comment>
<dbReference type="PIRSF" id="PIRSF028729">
    <property type="entry name" value="E3_ubiquit_lig_SCF_Skp"/>
    <property type="match status" value="1"/>
</dbReference>
<dbReference type="UniPathway" id="UPA00143"/>
<gene>
    <name evidence="6" type="ORF">SCHPADRAFT_720875</name>
</gene>
<reference evidence="6 7" key="1">
    <citation type="submission" date="2015-04" db="EMBL/GenBank/DDBJ databases">
        <title>Complete genome sequence of Schizopora paradoxa KUC8140, a cosmopolitan wood degrader in East Asia.</title>
        <authorList>
            <consortium name="DOE Joint Genome Institute"/>
            <person name="Min B."/>
            <person name="Park H."/>
            <person name="Jang Y."/>
            <person name="Kim J.-J."/>
            <person name="Kim K.H."/>
            <person name="Pangilinan J."/>
            <person name="Lipzen A."/>
            <person name="Riley R."/>
            <person name="Grigoriev I.V."/>
            <person name="Spatafora J.W."/>
            <person name="Choi I.-G."/>
        </authorList>
    </citation>
    <scope>NUCLEOTIDE SEQUENCE [LARGE SCALE GENOMIC DNA]</scope>
    <source>
        <strain evidence="6 7">KUC8140</strain>
    </source>
</reference>
<dbReference type="InterPro" id="IPR016073">
    <property type="entry name" value="Skp1_comp_POZ"/>
</dbReference>
<dbReference type="GO" id="GO:0016874">
    <property type="term" value="F:ligase activity"/>
    <property type="evidence" value="ECO:0007669"/>
    <property type="project" value="UniProtKB-KW"/>
</dbReference>
<evidence type="ECO:0000259" key="5">
    <source>
        <dbReference type="Pfam" id="PF03931"/>
    </source>
</evidence>
<comment type="subunit">
    <text evidence="3">Component of the SCF (SKP1-CUL1-F-box protein) E3 ubiquitin ligase complexes.</text>
</comment>
<sequence length="150" mass="17768">MPWDSTVPLMVEIPLAFQMRIVKNMVEDVGLLDEAIPLPNVSGEILKIVLEYCDKHQDDGYTEPNEETLEMEEWDREFLERHITIIFRLSIAADYLDIRPLLDVICKFIVYKTRGKNPYQNRKFFRIESDWSPEEAKQIMKENGWIEGQF</sequence>
<keyword evidence="2 3" id="KW-0833">Ubl conjugation pathway</keyword>
<comment type="pathway">
    <text evidence="3">Protein modification; protein ubiquitination.</text>
</comment>
<dbReference type="InterPro" id="IPR001232">
    <property type="entry name" value="SKP1-like"/>
</dbReference>
<dbReference type="Gene3D" id="3.30.710.10">
    <property type="entry name" value="Potassium Channel Kv1.1, Chain A"/>
    <property type="match status" value="1"/>
</dbReference>
<evidence type="ECO:0000259" key="4">
    <source>
        <dbReference type="Pfam" id="PF01466"/>
    </source>
</evidence>
<dbReference type="SUPFAM" id="SSF81382">
    <property type="entry name" value="Skp1 dimerisation domain-like"/>
    <property type="match status" value="1"/>
</dbReference>
<evidence type="ECO:0000256" key="2">
    <source>
        <dbReference type="ARBA" id="ARBA00022786"/>
    </source>
</evidence>
<dbReference type="STRING" id="27342.A0A0H2RL76"/>
<dbReference type="Proteomes" id="UP000053477">
    <property type="component" value="Unassembled WGS sequence"/>
</dbReference>
<dbReference type="GO" id="GO:0016567">
    <property type="term" value="P:protein ubiquitination"/>
    <property type="evidence" value="ECO:0007669"/>
    <property type="project" value="UniProtKB-UniPathway"/>
</dbReference>
<dbReference type="OrthoDB" id="2342932at2759"/>
<proteinExistence type="inferred from homology"/>
<dbReference type="InterPro" id="IPR036296">
    <property type="entry name" value="SKP1-like_dim_sf"/>
</dbReference>
<dbReference type="InterPro" id="IPR016897">
    <property type="entry name" value="SKP1"/>
</dbReference>
<dbReference type="GO" id="GO:0006511">
    <property type="term" value="P:ubiquitin-dependent protein catabolic process"/>
    <property type="evidence" value="ECO:0007669"/>
    <property type="project" value="InterPro"/>
</dbReference>
<dbReference type="InterPro" id="IPR016072">
    <property type="entry name" value="Skp1_comp_dimer"/>
</dbReference>
<dbReference type="Pfam" id="PF03931">
    <property type="entry name" value="Skp1_POZ"/>
    <property type="match status" value="1"/>
</dbReference>
<dbReference type="CDD" id="cd18322">
    <property type="entry name" value="BTB_POZ_SKP1"/>
    <property type="match status" value="1"/>
</dbReference>
<keyword evidence="7" id="KW-1185">Reference proteome</keyword>
<dbReference type="SMART" id="SM00512">
    <property type="entry name" value="Skp1"/>
    <property type="match status" value="1"/>
</dbReference>
<evidence type="ECO:0000313" key="7">
    <source>
        <dbReference type="Proteomes" id="UP000053477"/>
    </source>
</evidence>
<dbReference type="InParanoid" id="A0A0H2RL76"/>
<dbReference type="EMBL" id="KQ086290">
    <property type="protein sequence ID" value="KLO05571.1"/>
    <property type="molecule type" value="Genomic_DNA"/>
</dbReference>
<evidence type="ECO:0000256" key="1">
    <source>
        <dbReference type="ARBA" id="ARBA00009993"/>
    </source>
</evidence>
<dbReference type="Pfam" id="PF01466">
    <property type="entry name" value="Skp1"/>
    <property type="match status" value="1"/>
</dbReference>
<dbReference type="PANTHER" id="PTHR11165">
    <property type="entry name" value="SKP1"/>
    <property type="match status" value="1"/>
</dbReference>
<comment type="similarity">
    <text evidence="1 3">Belongs to the SKP1 family.</text>
</comment>
<accession>A0A0H2RL76</accession>
<dbReference type="AlphaFoldDB" id="A0A0H2RL76"/>
<evidence type="ECO:0000256" key="3">
    <source>
        <dbReference type="PIRNR" id="PIRNR028729"/>
    </source>
</evidence>
<feature type="domain" description="SKP1 component POZ" evidence="5">
    <location>
        <begin position="11"/>
        <end position="57"/>
    </location>
</feature>
<dbReference type="SUPFAM" id="SSF54695">
    <property type="entry name" value="POZ domain"/>
    <property type="match status" value="1"/>
</dbReference>
<name>A0A0H2RL76_9AGAM</name>
<protein>
    <recommendedName>
        <fullName evidence="3">E3 ubiquitin ligase complex SCF subunit</fullName>
    </recommendedName>
</protein>
<evidence type="ECO:0000313" key="6">
    <source>
        <dbReference type="EMBL" id="KLO05571.1"/>
    </source>
</evidence>
<keyword evidence="6" id="KW-0436">Ligase</keyword>
<organism evidence="6 7">
    <name type="scientific">Schizopora paradoxa</name>
    <dbReference type="NCBI Taxonomy" id="27342"/>
    <lineage>
        <taxon>Eukaryota</taxon>
        <taxon>Fungi</taxon>
        <taxon>Dikarya</taxon>
        <taxon>Basidiomycota</taxon>
        <taxon>Agaricomycotina</taxon>
        <taxon>Agaricomycetes</taxon>
        <taxon>Hymenochaetales</taxon>
        <taxon>Schizoporaceae</taxon>
        <taxon>Schizopora</taxon>
    </lineage>
</organism>
<dbReference type="InterPro" id="IPR011333">
    <property type="entry name" value="SKP1/BTB/POZ_sf"/>
</dbReference>
<feature type="domain" description="SKP1 component dimerisation" evidence="4">
    <location>
        <begin position="100"/>
        <end position="146"/>
    </location>
</feature>